<proteinExistence type="predicted"/>
<comment type="caution">
    <text evidence="2">The sequence shown here is derived from an EMBL/GenBank/DDBJ whole genome shotgun (WGS) entry which is preliminary data.</text>
</comment>
<accession>A0A0M0K4U8</accession>
<organism evidence="2 3">
    <name type="scientific">Chrysochromulina tobinii</name>
    <dbReference type="NCBI Taxonomy" id="1460289"/>
    <lineage>
        <taxon>Eukaryota</taxon>
        <taxon>Haptista</taxon>
        <taxon>Haptophyta</taxon>
        <taxon>Prymnesiophyceae</taxon>
        <taxon>Prymnesiales</taxon>
        <taxon>Chrysochromulinaceae</taxon>
        <taxon>Chrysochromulina</taxon>
    </lineage>
</organism>
<keyword evidence="1" id="KW-0732">Signal</keyword>
<dbReference type="Proteomes" id="UP000037460">
    <property type="component" value="Unassembled WGS sequence"/>
</dbReference>
<evidence type="ECO:0000313" key="3">
    <source>
        <dbReference type="Proteomes" id="UP000037460"/>
    </source>
</evidence>
<name>A0A0M0K4U8_9EUKA</name>
<gene>
    <name evidence="2" type="ORF">Ctob_006894</name>
</gene>
<reference evidence="3" key="1">
    <citation type="journal article" date="2015" name="PLoS Genet.">
        <title>Genome Sequence and Transcriptome Analyses of Chrysochromulina tobin: Metabolic Tools for Enhanced Algal Fitness in the Prominent Order Prymnesiales (Haptophyceae).</title>
        <authorList>
            <person name="Hovde B.T."/>
            <person name="Deodato C.R."/>
            <person name="Hunsperger H.M."/>
            <person name="Ryken S.A."/>
            <person name="Yost W."/>
            <person name="Jha R.K."/>
            <person name="Patterson J."/>
            <person name="Monnat R.J. Jr."/>
            <person name="Barlow S.B."/>
            <person name="Starkenburg S.R."/>
            <person name="Cattolico R.A."/>
        </authorList>
    </citation>
    <scope>NUCLEOTIDE SEQUENCE</scope>
    <source>
        <strain evidence="3">CCMP291</strain>
    </source>
</reference>
<feature type="signal peptide" evidence="1">
    <location>
        <begin position="1"/>
        <end position="20"/>
    </location>
</feature>
<evidence type="ECO:0000313" key="2">
    <source>
        <dbReference type="EMBL" id="KOO33845.1"/>
    </source>
</evidence>
<evidence type="ECO:0000256" key="1">
    <source>
        <dbReference type="SAM" id="SignalP"/>
    </source>
</evidence>
<dbReference type="AlphaFoldDB" id="A0A0M0K4U8"/>
<dbReference type="EMBL" id="JWZX01001410">
    <property type="protein sequence ID" value="KOO33845.1"/>
    <property type="molecule type" value="Genomic_DNA"/>
</dbReference>
<keyword evidence="3" id="KW-1185">Reference proteome</keyword>
<feature type="chain" id="PRO_5005602377" evidence="1">
    <location>
        <begin position="21"/>
        <end position="339"/>
    </location>
</feature>
<protein>
    <submittedName>
        <fullName evidence="2">Uncharacterized protein</fullName>
    </submittedName>
</protein>
<sequence>MYSRIPILLVLATLPRYAEGGEALKGMLAPDLGFKSDLAKLQAQIDGFKGGDVIARLERPPERNSASDNVPAAIAPGPPRPRSFFIARAMPPVVLGAAAAAFALRSQVVQRAERRLEAELSALAKQSGSRRIAAPEHAPTLRGIRQATDEVALRRELLGAILPLLVQLDQPTPAAPQLAAMDASELVRLNASLSARVEACGALLAEYEALGQPAPPGFRSWPVQEVHARRAHLVAKGPLLREIIALGAPLGSPRLDWSMPEWSEERLAQHAEALRAQAAETLERREHSIMLGKVEAAFWRRGEETPIATGSLSTEQLRTLLASLERAAPTATAKKEEEE</sequence>